<gene>
    <name evidence="1" type="ORF">CHRY9393_03043</name>
</gene>
<dbReference type="EMBL" id="CACVBY010000096">
    <property type="protein sequence ID" value="CAA7392136.1"/>
    <property type="molecule type" value="Genomic_DNA"/>
</dbReference>
<evidence type="ECO:0000313" key="2">
    <source>
        <dbReference type="Proteomes" id="UP000445309"/>
    </source>
</evidence>
<dbReference type="AlphaFoldDB" id="A0A6N4XU15"/>
<reference evidence="1 2" key="1">
    <citation type="submission" date="2020-01" db="EMBL/GenBank/DDBJ databases">
        <authorList>
            <person name="Rodrigo-Torres L."/>
            <person name="Arahal R. D."/>
            <person name="Lucena T."/>
        </authorList>
    </citation>
    <scope>NUCLEOTIDE SEQUENCE [LARGE SCALE GENOMIC DNA]</scope>
    <source>
        <strain evidence="1 2">CECT 9393</strain>
    </source>
</reference>
<sequence>MGSEKKKAKKIFFFEKTLANKENCPIFALTKTKQAL</sequence>
<name>A0A6N4XU15_9FLAO</name>
<organism evidence="1 2">
    <name type="scientific">Chryseobacterium fistulae</name>
    <dbReference type="NCBI Taxonomy" id="2675058"/>
    <lineage>
        <taxon>Bacteria</taxon>
        <taxon>Pseudomonadati</taxon>
        <taxon>Bacteroidota</taxon>
        <taxon>Flavobacteriia</taxon>
        <taxon>Flavobacteriales</taxon>
        <taxon>Weeksellaceae</taxon>
        <taxon>Chryseobacterium group</taxon>
        <taxon>Chryseobacterium</taxon>
    </lineage>
</organism>
<accession>A0A6N4XU15</accession>
<protein>
    <submittedName>
        <fullName evidence="1">Uncharacterized protein</fullName>
    </submittedName>
</protein>
<proteinExistence type="predicted"/>
<dbReference type="Proteomes" id="UP000445309">
    <property type="component" value="Unassembled WGS sequence"/>
</dbReference>
<evidence type="ECO:0000313" key="1">
    <source>
        <dbReference type="EMBL" id="CAA7392136.1"/>
    </source>
</evidence>
<keyword evidence="2" id="KW-1185">Reference proteome</keyword>